<gene>
    <name evidence="2" type="ORF">BST17_24850</name>
</gene>
<name>A0A1W9YQE1_MYCBA</name>
<dbReference type="InterPro" id="IPR010879">
    <property type="entry name" value="DUF1508"/>
</dbReference>
<evidence type="ECO:0000313" key="2">
    <source>
        <dbReference type="EMBL" id="ORA02142.1"/>
    </source>
</evidence>
<protein>
    <recommendedName>
        <fullName evidence="1">DUF1508 domain-containing protein</fullName>
    </recommendedName>
</protein>
<dbReference type="InterPro" id="IPR036913">
    <property type="entry name" value="YegP-like_sf"/>
</dbReference>
<dbReference type="STRING" id="564198.BST17_24850"/>
<evidence type="ECO:0000313" key="3">
    <source>
        <dbReference type="Proteomes" id="UP000192366"/>
    </source>
</evidence>
<evidence type="ECO:0000259" key="1">
    <source>
        <dbReference type="Pfam" id="PF07411"/>
    </source>
</evidence>
<dbReference type="RefSeq" id="WP_083061569.1">
    <property type="nucleotide sequence ID" value="NZ_JACKVM010000014.1"/>
</dbReference>
<comment type="caution">
    <text evidence="2">The sequence shown here is derived from an EMBL/GenBank/DDBJ whole genome shotgun (WGS) entry which is preliminary data.</text>
</comment>
<accession>A0A1W9YQE1</accession>
<dbReference type="SUPFAM" id="SSF160113">
    <property type="entry name" value="YegP-like"/>
    <property type="match status" value="1"/>
</dbReference>
<sequence length="83" mass="9494">MRRPGLYVRQSENGDGEFWYVIKSPNGHILATSEMFPSRSNAKRAARAFIRLVAPVTVEFSYWAGPVPPLRAKGYRLVTERIR</sequence>
<dbReference type="Pfam" id="PF07411">
    <property type="entry name" value="DUF1508"/>
    <property type="match status" value="1"/>
</dbReference>
<reference evidence="2 3" key="1">
    <citation type="submission" date="2017-02" db="EMBL/GenBank/DDBJ databases">
        <title>The new phylogeny of genus Mycobacterium.</title>
        <authorList>
            <person name="Tortoli E."/>
            <person name="Trovato A."/>
            <person name="Cirillo D.M."/>
        </authorList>
    </citation>
    <scope>NUCLEOTIDE SEQUENCE [LARGE SCALE GENOMIC DNA]</scope>
    <source>
        <strain evidence="2 3">DSM 45578</strain>
    </source>
</reference>
<feature type="domain" description="DUF1508" evidence="1">
    <location>
        <begin position="15"/>
        <end position="45"/>
    </location>
</feature>
<dbReference type="EMBL" id="MVHJ01000033">
    <property type="protein sequence ID" value="ORA02142.1"/>
    <property type="molecule type" value="Genomic_DNA"/>
</dbReference>
<dbReference type="AlphaFoldDB" id="A0A1W9YQE1"/>
<dbReference type="Gene3D" id="3.30.160.160">
    <property type="entry name" value="YegP-like"/>
    <property type="match status" value="1"/>
</dbReference>
<keyword evidence="3" id="KW-1185">Reference proteome</keyword>
<organism evidence="2 3">
    <name type="scientific">Mycolicibacterium bacteremicum</name>
    <name type="common">Mycobacterium bacteremicum</name>
    <dbReference type="NCBI Taxonomy" id="564198"/>
    <lineage>
        <taxon>Bacteria</taxon>
        <taxon>Bacillati</taxon>
        <taxon>Actinomycetota</taxon>
        <taxon>Actinomycetes</taxon>
        <taxon>Mycobacteriales</taxon>
        <taxon>Mycobacteriaceae</taxon>
        <taxon>Mycolicibacterium</taxon>
    </lineage>
</organism>
<proteinExistence type="predicted"/>
<dbReference type="OrthoDB" id="9802792at2"/>
<dbReference type="Proteomes" id="UP000192366">
    <property type="component" value="Unassembled WGS sequence"/>
</dbReference>